<organism evidence="1 2">
    <name type="scientific">Natronincola peptidivorans</name>
    <dbReference type="NCBI Taxonomy" id="426128"/>
    <lineage>
        <taxon>Bacteria</taxon>
        <taxon>Bacillati</taxon>
        <taxon>Bacillota</taxon>
        <taxon>Clostridia</taxon>
        <taxon>Peptostreptococcales</taxon>
        <taxon>Natronincolaceae</taxon>
        <taxon>Natronincola</taxon>
    </lineage>
</organism>
<keyword evidence="2" id="KW-1185">Reference proteome</keyword>
<dbReference type="Proteomes" id="UP000199568">
    <property type="component" value="Unassembled WGS sequence"/>
</dbReference>
<evidence type="ECO:0000313" key="2">
    <source>
        <dbReference type="Proteomes" id="UP000199568"/>
    </source>
</evidence>
<gene>
    <name evidence="1" type="ORF">SAMN05660297_02768</name>
</gene>
<accession>A0A1I0FFD5</accession>
<name>A0A1I0FFD5_9FIRM</name>
<protein>
    <submittedName>
        <fullName evidence="1">Uncharacterized protein</fullName>
    </submittedName>
</protein>
<evidence type="ECO:0000313" key="1">
    <source>
        <dbReference type="EMBL" id="SET56091.1"/>
    </source>
</evidence>
<reference evidence="1 2" key="1">
    <citation type="submission" date="2016-10" db="EMBL/GenBank/DDBJ databases">
        <authorList>
            <person name="de Groot N.N."/>
        </authorList>
    </citation>
    <scope>NUCLEOTIDE SEQUENCE [LARGE SCALE GENOMIC DNA]</scope>
    <source>
        <strain evidence="1 2">DSM 18979</strain>
    </source>
</reference>
<dbReference type="EMBL" id="FOHU01000014">
    <property type="protein sequence ID" value="SET56091.1"/>
    <property type="molecule type" value="Genomic_DNA"/>
</dbReference>
<proteinExistence type="predicted"/>
<dbReference type="AlphaFoldDB" id="A0A1I0FFD5"/>
<dbReference type="STRING" id="426128.SAMN05660297_02768"/>
<sequence length="116" mass="13718">MKLWRNVAFYASLIYDALQYFDEAKGVFRLDLLQDNYSTLLIAIFCNCSIETAFRKLDNPNSKKPAQLTQNDVEDMYKLKLQGLTYKEIGEIYYIDQHVVFKRIKRYKEKNKGGMI</sequence>